<feature type="compositionally biased region" description="Low complexity" evidence="1">
    <location>
        <begin position="362"/>
        <end position="376"/>
    </location>
</feature>
<dbReference type="InterPro" id="IPR036737">
    <property type="entry name" value="OmpA-like_sf"/>
</dbReference>
<feature type="transmembrane region" description="Helical" evidence="2">
    <location>
        <begin position="21"/>
        <end position="40"/>
    </location>
</feature>
<evidence type="ECO:0000256" key="1">
    <source>
        <dbReference type="SAM" id="MobiDB-lite"/>
    </source>
</evidence>
<dbReference type="Proteomes" id="UP001595693">
    <property type="component" value="Unassembled WGS sequence"/>
</dbReference>
<dbReference type="PANTHER" id="PTHR30441">
    <property type="entry name" value="DUF748 DOMAIN-CONTAINING PROTEIN"/>
    <property type="match status" value="1"/>
</dbReference>
<protein>
    <submittedName>
        <fullName evidence="3">DUF748 domain-containing protein</fullName>
    </submittedName>
</protein>
<keyword evidence="2" id="KW-0812">Transmembrane</keyword>
<proteinExistence type="predicted"/>
<dbReference type="SUPFAM" id="SSF103088">
    <property type="entry name" value="OmpA-like"/>
    <property type="match status" value="1"/>
</dbReference>
<keyword evidence="4" id="KW-1185">Reference proteome</keyword>
<dbReference type="Gene3D" id="3.30.1330.60">
    <property type="entry name" value="OmpA-like domain"/>
    <property type="match status" value="1"/>
</dbReference>
<dbReference type="InterPro" id="IPR052894">
    <property type="entry name" value="AsmA-related"/>
</dbReference>
<organism evidence="3 4">
    <name type="scientific">Acidovorax facilis</name>
    <dbReference type="NCBI Taxonomy" id="12917"/>
    <lineage>
        <taxon>Bacteria</taxon>
        <taxon>Pseudomonadati</taxon>
        <taxon>Pseudomonadota</taxon>
        <taxon>Betaproteobacteria</taxon>
        <taxon>Burkholderiales</taxon>
        <taxon>Comamonadaceae</taxon>
        <taxon>Acidovorax</taxon>
    </lineage>
</organism>
<dbReference type="PANTHER" id="PTHR30441:SF8">
    <property type="entry name" value="DUF748 DOMAIN-CONTAINING PROTEIN"/>
    <property type="match status" value="1"/>
</dbReference>
<keyword evidence="2" id="KW-0472">Membrane</keyword>
<name>A0ABV8DGN4_9BURK</name>
<sequence>MPISLRSVSFASLRQHRWFRPVVRALAGLIVLWLVTWLAIPPLVKGPLERIASEQLGRTVTVGGIDFEPWSLEFALRDVAVAGANGAPPQLTIGRVYADGELQSLLRLAPVVDAFTIENPVLRITHLGDGRYDVDDIIAKVTAPTTEPEPDKGPARVALYNLALTGGSIDFSDTAVDKTHEVRDLALKVPFISTLPSQREVKVEPHLAFTLNGSRFDSSAQGTPFAQTGQADAQIRLDGLDLAPYLGYLPANLPVKVLGATLDADVKVAFEQHPRMAVKLTGTVQASGVRIADRQGADLLSYERLKVDMADVRPLDQVVRLQHVELTAPVVTATRDAAGQINLAQLAPPAPPPSAVKGKTHAPAAPASAEPASSPLTSASAASASASPASSSKAKAKAAPAWVVEVATAAVRGGTLRWADQTTRPAAALQATEVTLDAADVAVPFAKPFTFKGGLNLQGSTLSFTGEATDQKAQVNATLNALALQLAAPYLAQTLEPTVSGQLTGDVGVVWQAPTPQAAQAGATGVTLKAGPLALEQLAVKQGKTTLASLGKLDIAGAEVPLDARAATLERLAISQPQLAVERGADGRWMFERWLKAAPSVQGSATTDPAPASDAAPWKLRVADFSVQGGTVSLADNAQPRPVALDVTALGITARNLASDGSKPEAFTLTARAAAPGKGSKAAPGKLDYQGTLALQPLTTQGKLDATRLPLHALDGYLASQLSVELLRADVGYRGQVALAQTDKGVSLRLSGDAVVEDLQANSTAAFTPKTEAQVGEELLAWKSLNLRGLAVATAPGTAPRVEVKETSLVDFFARVTINEAGRINLSDIAKTPAEARAANAASAAASTAAPTALALATATAASAAPTAPAQAAVAQADPLAPVVVFGPVSLVNGKVLFSDFFIKPNYSADLSELTGKLSAFSSEASGGEPMLADLELRGRAEGSASLEVTGKLNPLAKPLALDIVGKVRDLELPPLTPYSVKYAGHGIERGKLSVDVNYKVLPNGQLTASNRLVLNQLTFGEPVEGAPNSLPVKLAVALLADRQGVIDLDLPISGSLNDPQFRIGPVIFKIIVNLIGKALTSPFSLLASAFGGGDEMSHVPFAPGSATLTPEAQQNLDKVAKVLADRPALKITVTGTASLPDEREGLRRESLQQRVLAEKRRANPGDTAPVSAAEYPALLKEVYRRADIPKPRNLVGLAKELTVPEMEALLLANQPATEAMAAELATQRGQAIRAYLVAQKLPVERLFVAAPKTGKQAEKWTPRADLSLATQ</sequence>
<dbReference type="EMBL" id="JBHSAJ010000066">
    <property type="protein sequence ID" value="MFC3937387.1"/>
    <property type="molecule type" value="Genomic_DNA"/>
</dbReference>
<accession>A0ABV8DGN4</accession>
<evidence type="ECO:0000256" key="2">
    <source>
        <dbReference type="SAM" id="Phobius"/>
    </source>
</evidence>
<dbReference type="RefSeq" id="WP_252635707.1">
    <property type="nucleotide sequence ID" value="NZ_JAMXAX010000050.1"/>
</dbReference>
<dbReference type="Pfam" id="PF05359">
    <property type="entry name" value="DUF748"/>
    <property type="match status" value="2"/>
</dbReference>
<feature type="region of interest" description="Disordered" evidence="1">
    <location>
        <begin position="345"/>
        <end position="376"/>
    </location>
</feature>
<dbReference type="InterPro" id="IPR008023">
    <property type="entry name" value="DUF748"/>
</dbReference>
<evidence type="ECO:0000313" key="4">
    <source>
        <dbReference type="Proteomes" id="UP001595693"/>
    </source>
</evidence>
<gene>
    <name evidence="3" type="ORF">ACFOW3_22425</name>
</gene>
<reference evidence="4" key="1">
    <citation type="journal article" date="2019" name="Int. J. Syst. Evol. Microbiol.">
        <title>The Global Catalogue of Microorganisms (GCM) 10K type strain sequencing project: providing services to taxonomists for standard genome sequencing and annotation.</title>
        <authorList>
            <consortium name="The Broad Institute Genomics Platform"/>
            <consortium name="The Broad Institute Genome Sequencing Center for Infectious Disease"/>
            <person name="Wu L."/>
            <person name="Ma J."/>
        </authorList>
    </citation>
    <scope>NUCLEOTIDE SEQUENCE [LARGE SCALE GENOMIC DNA]</scope>
    <source>
        <strain evidence="4">CCUG 2113</strain>
    </source>
</reference>
<evidence type="ECO:0000313" key="3">
    <source>
        <dbReference type="EMBL" id="MFC3937387.1"/>
    </source>
</evidence>
<comment type="caution">
    <text evidence="3">The sequence shown here is derived from an EMBL/GenBank/DDBJ whole genome shotgun (WGS) entry which is preliminary data.</text>
</comment>
<keyword evidence="2" id="KW-1133">Transmembrane helix</keyword>